<gene>
    <name evidence="2" type="ORF">QO005_002739</name>
</gene>
<evidence type="ECO:0008006" key="4">
    <source>
        <dbReference type="Google" id="ProtNLM"/>
    </source>
</evidence>
<evidence type="ECO:0000313" key="3">
    <source>
        <dbReference type="Proteomes" id="UP001235269"/>
    </source>
</evidence>
<reference evidence="2 3" key="1">
    <citation type="submission" date="2023-07" db="EMBL/GenBank/DDBJ databases">
        <title>Genomic Encyclopedia of Type Strains, Phase IV (KMG-IV): sequencing the most valuable type-strain genomes for metagenomic binning, comparative biology and taxonomic classification.</title>
        <authorList>
            <person name="Goeker M."/>
        </authorList>
    </citation>
    <scope>NUCLEOTIDE SEQUENCE [LARGE SCALE GENOMIC DNA]</scope>
    <source>
        <strain evidence="2 3">DSM 100301</strain>
    </source>
</reference>
<evidence type="ECO:0000313" key="2">
    <source>
        <dbReference type="EMBL" id="MDQ0456398.1"/>
    </source>
</evidence>
<evidence type="ECO:0000256" key="1">
    <source>
        <dbReference type="SAM" id="Coils"/>
    </source>
</evidence>
<sequence>MGFEAEWQALLKIRRSRADNRRRAFSVAERALQETALAVQHNQTETEKAAQALDEAGLGHMAEAGISFSGESLKNLAARQEVCRARELDCHQDRLQLQAALLARQDDLAAARQELHQAERKLILTEEALDLVKQLR</sequence>
<accession>A0ABU0IFH1</accession>
<organism evidence="2 3">
    <name type="scientific">Rhizobium paknamense</name>
    <dbReference type="NCBI Taxonomy" id="1206817"/>
    <lineage>
        <taxon>Bacteria</taxon>
        <taxon>Pseudomonadati</taxon>
        <taxon>Pseudomonadota</taxon>
        <taxon>Alphaproteobacteria</taxon>
        <taxon>Hyphomicrobiales</taxon>
        <taxon>Rhizobiaceae</taxon>
        <taxon>Rhizobium/Agrobacterium group</taxon>
        <taxon>Rhizobium</taxon>
    </lineage>
</organism>
<proteinExistence type="predicted"/>
<dbReference type="Proteomes" id="UP001235269">
    <property type="component" value="Unassembled WGS sequence"/>
</dbReference>
<name>A0ABU0IFH1_9HYPH</name>
<feature type="coiled-coil region" evidence="1">
    <location>
        <begin position="101"/>
        <end position="128"/>
    </location>
</feature>
<protein>
    <recommendedName>
        <fullName evidence="4">Type III secretion protein</fullName>
    </recommendedName>
</protein>
<keyword evidence="1" id="KW-0175">Coiled coil</keyword>
<keyword evidence="3" id="KW-1185">Reference proteome</keyword>
<comment type="caution">
    <text evidence="2">The sequence shown here is derived from an EMBL/GenBank/DDBJ whole genome shotgun (WGS) entry which is preliminary data.</text>
</comment>
<dbReference type="RefSeq" id="WP_307158595.1">
    <property type="nucleotide sequence ID" value="NZ_JAUSWH010000008.1"/>
</dbReference>
<dbReference type="EMBL" id="JAUSWH010000008">
    <property type="protein sequence ID" value="MDQ0456398.1"/>
    <property type="molecule type" value="Genomic_DNA"/>
</dbReference>